<dbReference type="VEuPathDB" id="FungiDB:Z518_07791"/>
<dbReference type="EMBL" id="KN847479">
    <property type="protein sequence ID" value="KIX04237.1"/>
    <property type="molecule type" value="Genomic_DNA"/>
</dbReference>
<dbReference type="AlphaFoldDB" id="A0A0D2FPV8"/>
<proteinExistence type="predicted"/>
<keyword evidence="3" id="KW-1185">Reference proteome</keyword>
<dbReference type="GeneID" id="25295862"/>
<evidence type="ECO:0000313" key="2">
    <source>
        <dbReference type="EMBL" id="KIX04237.1"/>
    </source>
</evidence>
<dbReference type="Proteomes" id="UP000053617">
    <property type="component" value="Unassembled WGS sequence"/>
</dbReference>
<sequence length="159" mass="17820">MSQTNAEKHGSSPKRRRSDGSIRDDQIWPMDDFKDGLLPKGDGQASKARRQMDMLRRRIAAIEVHKAGQEGGLRKCSSSVEAEGPQLSHKTERRILEEDSAHSRDGDIIELDTGRDFGYGLSYNTCTLPELLGVAQLYAKIANLLLVRTKLRHDHSMYG</sequence>
<protein>
    <submittedName>
        <fullName evidence="2">Uncharacterized protein</fullName>
    </submittedName>
</protein>
<feature type="compositionally biased region" description="Basic and acidic residues" evidence="1">
    <location>
        <begin position="18"/>
        <end position="37"/>
    </location>
</feature>
<dbReference type="HOGENOM" id="CLU_1661772_0_0_1"/>
<reference evidence="2 3" key="1">
    <citation type="submission" date="2015-01" db="EMBL/GenBank/DDBJ databases">
        <title>The Genome Sequence of Rhinocladiella mackenzie CBS 650.93.</title>
        <authorList>
            <consortium name="The Broad Institute Genomics Platform"/>
            <person name="Cuomo C."/>
            <person name="de Hoog S."/>
            <person name="Gorbushina A."/>
            <person name="Stielow B."/>
            <person name="Teixiera M."/>
            <person name="Abouelleil A."/>
            <person name="Chapman S.B."/>
            <person name="Priest M."/>
            <person name="Young S.K."/>
            <person name="Wortman J."/>
            <person name="Nusbaum C."/>
            <person name="Birren B."/>
        </authorList>
    </citation>
    <scope>NUCLEOTIDE SEQUENCE [LARGE SCALE GENOMIC DNA]</scope>
    <source>
        <strain evidence="2 3">CBS 650.93</strain>
    </source>
</reference>
<feature type="compositionally biased region" description="Basic and acidic residues" evidence="1">
    <location>
        <begin position="1"/>
        <end position="10"/>
    </location>
</feature>
<evidence type="ECO:0000313" key="3">
    <source>
        <dbReference type="Proteomes" id="UP000053617"/>
    </source>
</evidence>
<gene>
    <name evidence="2" type="ORF">Z518_07791</name>
</gene>
<feature type="region of interest" description="Disordered" evidence="1">
    <location>
        <begin position="1"/>
        <end position="51"/>
    </location>
</feature>
<accession>A0A0D2FPV8</accession>
<feature type="region of interest" description="Disordered" evidence="1">
    <location>
        <begin position="72"/>
        <end position="94"/>
    </location>
</feature>
<name>A0A0D2FPV8_9EURO</name>
<organism evidence="2 3">
    <name type="scientific">Rhinocladiella mackenziei CBS 650.93</name>
    <dbReference type="NCBI Taxonomy" id="1442369"/>
    <lineage>
        <taxon>Eukaryota</taxon>
        <taxon>Fungi</taxon>
        <taxon>Dikarya</taxon>
        <taxon>Ascomycota</taxon>
        <taxon>Pezizomycotina</taxon>
        <taxon>Eurotiomycetes</taxon>
        <taxon>Chaetothyriomycetidae</taxon>
        <taxon>Chaetothyriales</taxon>
        <taxon>Herpotrichiellaceae</taxon>
        <taxon>Rhinocladiella</taxon>
    </lineage>
</organism>
<dbReference type="RefSeq" id="XP_013271373.1">
    <property type="nucleotide sequence ID" value="XM_013415919.1"/>
</dbReference>
<evidence type="ECO:0000256" key="1">
    <source>
        <dbReference type="SAM" id="MobiDB-lite"/>
    </source>
</evidence>